<comment type="caution">
    <text evidence="1">The sequence shown here is derived from an EMBL/GenBank/DDBJ whole genome shotgun (WGS) entry which is preliminary data.</text>
</comment>
<reference evidence="1 2" key="1">
    <citation type="submission" date="2016-11" db="EMBL/GenBank/DDBJ databases">
        <title>Trade-off between light-utilization and light-protection in marine flavobacteria.</title>
        <authorList>
            <person name="Kumagai Y."/>
        </authorList>
    </citation>
    <scope>NUCLEOTIDE SEQUENCE [LARGE SCALE GENOMIC DNA]</scope>
    <source>
        <strain evidence="1 2">JCM 17109</strain>
    </source>
</reference>
<proteinExistence type="predicted"/>
<gene>
    <name evidence="1" type="ORF">BST86_03845</name>
</gene>
<evidence type="ECO:0000313" key="2">
    <source>
        <dbReference type="Proteomes" id="UP000239532"/>
    </source>
</evidence>
<dbReference type="RefSeq" id="WP_105982124.1">
    <property type="nucleotide sequence ID" value="NZ_MQUC01000003.1"/>
</dbReference>
<protein>
    <submittedName>
        <fullName evidence="1">Uncharacterized protein</fullName>
    </submittedName>
</protein>
<organism evidence="1 2">
    <name type="scientific">Nonlabens agnitus</name>
    <dbReference type="NCBI Taxonomy" id="870484"/>
    <lineage>
        <taxon>Bacteria</taxon>
        <taxon>Pseudomonadati</taxon>
        <taxon>Bacteroidota</taxon>
        <taxon>Flavobacteriia</taxon>
        <taxon>Flavobacteriales</taxon>
        <taxon>Flavobacteriaceae</taxon>
        <taxon>Nonlabens</taxon>
    </lineage>
</organism>
<evidence type="ECO:0000313" key="1">
    <source>
        <dbReference type="EMBL" id="PRP66284.1"/>
    </source>
</evidence>
<dbReference type="Proteomes" id="UP000239532">
    <property type="component" value="Unassembled WGS sequence"/>
</dbReference>
<name>A0A2S9WS06_9FLAO</name>
<keyword evidence="2" id="KW-1185">Reference proteome</keyword>
<sequence length="199" mass="23846">MNYKMPIKQIILSLLSIKEQLYKRFKNDSRYNKLLEYFMSKDFYYDDELPVPSIKLISEVTGINTYQVRKLIVELNDLIYGDENDAFLEFSEIEIEFSARNYAGSMFLRIKSLREVPQVGDDITLPLLRGKLNTDMFFVESKHHYFEGSKQIIHCYLQPGIYNEYWHMRKSEAVFKEEIPFNKRLEMDDYGMKKELGYY</sequence>
<dbReference type="OrthoDB" id="884804at2"/>
<accession>A0A2S9WS06</accession>
<dbReference type="AlphaFoldDB" id="A0A2S9WS06"/>
<dbReference type="EMBL" id="MQUC01000003">
    <property type="protein sequence ID" value="PRP66284.1"/>
    <property type="molecule type" value="Genomic_DNA"/>
</dbReference>